<feature type="transmembrane region" description="Helical" evidence="3">
    <location>
        <begin position="251"/>
        <end position="272"/>
    </location>
</feature>
<evidence type="ECO:0000256" key="1">
    <source>
        <dbReference type="ARBA" id="ARBA00012528"/>
    </source>
</evidence>
<protein>
    <recommendedName>
        <fullName evidence="1">diguanylate cyclase</fullName>
        <ecNumber evidence="1">2.7.7.65</ecNumber>
    </recommendedName>
</protein>
<proteinExistence type="predicted"/>
<evidence type="ECO:0000256" key="4">
    <source>
        <dbReference type="SAM" id="SignalP"/>
    </source>
</evidence>
<feature type="domain" description="GGDEF" evidence="5">
    <location>
        <begin position="473"/>
        <end position="608"/>
    </location>
</feature>
<sequence>MRFFLLFLWCMAVGVSAHSEMPAAVVLSAGAPNAVELGEHLQYLEDPNGVLDNATVRSDASILWQRSDQAELNFGYTPSVYWLRFSLVQAGETSVPYLLEIGYPVLDYVDVYIYRQDEPAQHERMGDRFSFAERPIEYTTFMVPLTLQPDQPVDLLIRVQSSSSVQVPLRLWPETRILPHSFAETFGNAFFYGAMIVLAIYNLLIFVSVRDISYFYYVMYLLSMTAVIGGIQGITFRMLWPEATSWNDISILVAINGMVIFGVLFLHSFLAVRQARPRLSAALLGIAGLSAFSLFASFVLPYGTIIAPTSWLMMTAIVAGLVAGVVRAMDGYHSARYFLLAWGFVLTSGLMFTLNKLGLLPRNWFTENIILVAAVGEAILLSFALAYRMNHERRMRELAQRDSMDSKQALLDHQIKANEELDRTVQQRTAALEAANRQLRRISMTDGLTGLLNRRAFDELFEAAFERAQREGRSLAVLMIDLDQFKQVNDEHGHLIGDLCLVKAAQSIQHEGRRPQDVVARFGGEEFIVMMPDTEIVGAVSLGHRILKALAAMVIASEDLELRITASIGVAALIPDGSTDSSGLMDMADQNLYLAKHAGRNRVESGPESENVT</sequence>
<reference evidence="7" key="1">
    <citation type="journal article" date="2019" name="Int. J. Syst. Evol. Microbiol.">
        <title>The Global Catalogue of Microorganisms (GCM) 10K type strain sequencing project: providing services to taxonomists for standard genome sequencing and annotation.</title>
        <authorList>
            <consortium name="The Broad Institute Genomics Platform"/>
            <consortium name="The Broad Institute Genome Sequencing Center for Infectious Disease"/>
            <person name="Wu L."/>
            <person name="Ma J."/>
        </authorList>
    </citation>
    <scope>NUCLEOTIDE SEQUENCE [LARGE SCALE GENOMIC DNA]</scope>
    <source>
        <strain evidence="7">JCM 17555</strain>
    </source>
</reference>
<dbReference type="Proteomes" id="UP001501337">
    <property type="component" value="Unassembled WGS sequence"/>
</dbReference>
<dbReference type="Pfam" id="PF00990">
    <property type="entry name" value="GGDEF"/>
    <property type="match status" value="1"/>
</dbReference>
<keyword evidence="3" id="KW-1133">Transmembrane helix</keyword>
<dbReference type="InterPro" id="IPR043128">
    <property type="entry name" value="Rev_trsase/Diguanyl_cyclase"/>
</dbReference>
<evidence type="ECO:0000259" key="5">
    <source>
        <dbReference type="PROSITE" id="PS50887"/>
    </source>
</evidence>
<dbReference type="SUPFAM" id="SSF55073">
    <property type="entry name" value="Nucleotide cyclase"/>
    <property type="match status" value="1"/>
</dbReference>
<dbReference type="RefSeq" id="WP_344804450.1">
    <property type="nucleotide sequence ID" value="NZ_BAABBO010000007.1"/>
</dbReference>
<feature type="transmembrane region" description="Helical" evidence="3">
    <location>
        <begin position="214"/>
        <end position="239"/>
    </location>
</feature>
<feature type="transmembrane region" description="Helical" evidence="3">
    <location>
        <begin position="338"/>
        <end position="357"/>
    </location>
</feature>
<dbReference type="EC" id="2.7.7.65" evidence="1"/>
<dbReference type="InterPro" id="IPR011623">
    <property type="entry name" value="7TMR_DISM_rcpt_extracell_dom1"/>
</dbReference>
<comment type="caution">
    <text evidence="6">The sequence shown here is derived from an EMBL/GenBank/DDBJ whole genome shotgun (WGS) entry which is preliminary data.</text>
</comment>
<feature type="transmembrane region" description="Helical" evidence="3">
    <location>
        <begin position="305"/>
        <end position="326"/>
    </location>
</feature>
<evidence type="ECO:0000313" key="6">
    <source>
        <dbReference type="EMBL" id="GAA3955599.1"/>
    </source>
</evidence>
<dbReference type="Pfam" id="PF07696">
    <property type="entry name" value="7TMR-DISMED2"/>
    <property type="match status" value="1"/>
</dbReference>
<dbReference type="PROSITE" id="PS50887">
    <property type="entry name" value="GGDEF"/>
    <property type="match status" value="1"/>
</dbReference>
<dbReference type="Gene3D" id="3.30.70.270">
    <property type="match status" value="1"/>
</dbReference>
<name>A0ABP7NWK1_9GAMM</name>
<dbReference type="NCBIfam" id="TIGR00254">
    <property type="entry name" value="GGDEF"/>
    <property type="match status" value="1"/>
</dbReference>
<feature type="chain" id="PRO_5045038439" description="diguanylate cyclase" evidence="4">
    <location>
        <begin position="18"/>
        <end position="613"/>
    </location>
</feature>
<dbReference type="Gene3D" id="2.60.40.2380">
    <property type="match status" value="1"/>
</dbReference>
<evidence type="ECO:0000256" key="3">
    <source>
        <dbReference type="SAM" id="Phobius"/>
    </source>
</evidence>
<dbReference type="PANTHER" id="PTHR45138">
    <property type="entry name" value="REGULATORY COMPONENTS OF SENSORY TRANSDUCTION SYSTEM"/>
    <property type="match status" value="1"/>
</dbReference>
<dbReference type="InterPro" id="IPR000160">
    <property type="entry name" value="GGDEF_dom"/>
</dbReference>
<feature type="signal peptide" evidence="4">
    <location>
        <begin position="1"/>
        <end position="17"/>
    </location>
</feature>
<feature type="transmembrane region" description="Helical" evidence="3">
    <location>
        <begin position="189"/>
        <end position="207"/>
    </location>
</feature>
<evidence type="ECO:0000313" key="7">
    <source>
        <dbReference type="Proteomes" id="UP001501337"/>
    </source>
</evidence>
<dbReference type="PANTHER" id="PTHR45138:SF9">
    <property type="entry name" value="DIGUANYLATE CYCLASE DGCM-RELATED"/>
    <property type="match status" value="1"/>
</dbReference>
<dbReference type="SMART" id="SM00267">
    <property type="entry name" value="GGDEF"/>
    <property type="match status" value="1"/>
</dbReference>
<dbReference type="EMBL" id="BAABBO010000007">
    <property type="protein sequence ID" value="GAA3955599.1"/>
    <property type="molecule type" value="Genomic_DNA"/>
</dbReference>
<keyword evidence="3" id="KW-0472">Membrane</keyword>
<dbReference type="Pfam" id="PF07695">
    <property type="entry name" value="7TMR-DISM_7TM"/>
    <property type="match status" value="1"/>
</dbReference>
<dbReference type="InterPro" id="IPR050469">
    <property type="entry name" value="Diguanylate_Cyclase"/>
</dbReference>
<gene>
    <name evidence="6" type="ORF">GCM10022278_12710</name>
</gene>
<dbReference type="InterPro" id="IPR011622">
    <property type="entry name" value="7TMR_DISM_rcpt_extracell_dom2"/>
</dbReference>
<keyword evidence="3" id="KW-0812">Transmembrane</keyword>
<dbReference type="InterPro" id="IPR029787">
    <property type="entry name" value="Nucleotide_cyclase"/>
</dbReference>
<feature type="transmembrane region" description="Helical" evidence="3">
    <location>
        <begin position="369"/>
        <end position="387"/>
    </location>
</feature>
<comment type="catalytic activity">
    <reaction evidence="2">
        <text>2 GTP = 3',3'-c-di-GMP + 2 diphosphate</text>
        <dbReference type="Rhea" id="RHEA:24898"/>
        <dbReference type="ChEBI" id="CHEBI:33019"/>
        <dbReference type="ChEBI" id="CHEBI:37565"/>
        <dbReference type="ChEBI" id="CHEBI:58805"/>
        <dbReference type="EC" id="2.7.7.65"/>
    </reaction>
</comment>
<dbReference type="CDD" id="cd01949">
    <property type="entry name" value="GGDEF"/>
    <property type="match status" value="1"/>
</dbReference>
<keyword evidence="7" id="KW-1185">Reference proteome</keyword>
<evidence type="ECO:0000256" key="2">
    <source>
        <dbReference type="ARBA" id="ARBA00034247"/>
    </source>
</evidence>
<accession>A0ABP7NWK1</accession>
<keyword evidence="4" id="KW-0732">Signal</keyword>
<organism evidence="6 7">
    <name type="scientific">Allohahella marinimesophila</name>
    <dbReference type="NCBI Taxonomy" id="1054972"/>
    <lineage>
        <taxon>Bacteria</taxon>
        <taxon>Pseudomonadati</taxon>
        <taxon>Pseudomonadota</taxon>
        <taxon>Gammaproteobacteria</taxon>
        <taxon>Oceanospirillales</taxon>
        <taxon>Hahellaceae</taxon>
        <taxon>Allohahella</taxon>
    </lineage>
</organism>
<feature type="transmembrane region" description="Helical" evidence="3">
    <location>
        <begin position="279"/>
        <end position="299"/>
    </location>
</feature>